<evidence type="ECO:0000313" key="8">
    <source>
        <dbReference type="Proteomes" id="UP000551127"/>
    </source>
</evidence>
<dbReference type="InterPro" id="IPR019786">
    <property type="entry name" value="Zinc_finger_PHD-type_CS"/>
</dbReference>
<dbReference type="PANTHER" id="PTHR12420">
    <property type="entry name" value="PHD FINGER PROTEIN"/>
    <property type="match status" value="1"/>
</dbReference>
<accession>A0A7K4YQY1</accession>
<dbReference type="Gene3D" id="3.30.40.10">
    <property type="entry name" value="Zinc/RING finger domain, C3HC4 (zinc finger)"/>
    <property type="match status" value="3"/>
</dbReference>
<keyword evidence="3" id="KW-0862">Zinc</keyword>
<reference evidence="7 8" key="1">
    <citation type="submission" date="2019-09" db="EMBL/GenBank/DDBJ databases">
        <title>Bird 10,000 Genomes (B10K) Project - Family phase.</title>
        <authorList>
            <person name="Zhang G."/>
        </authorList>
    </citation>
    <scope>NUCLEOTIDE SEQUENCE [LARGE SCALE GENOMIC DNA]</scope>
    <source>
        <strain evidence="7">B10K-DU-012-80</strain>
    </source>
</reference>
<dbReference type="Pfam" id="PF13771">
    <property type="entry name" value="zf-HC5HC2H"/>
    <property type="match status" value="1"/>
</dbReference>
<keyword evidence="2 4" id="KW-0863">Zinc-finger</keyword>
<feature type="non-terminal residue" evidence="7">
    <location>
        <position position="229"/>
    </location>
</feature>
<comment type="caution">
    <text evidence="7">The sequence shown here is derived from an EMBL/GenBank/DDBJ whole genome shotgun (WGS) entry which is preliminary data.</text>
</comment>
<evidence type="ECO:0000256" key="1">
    <source>
        <dbReference type="ARBA" id="ARBA00022723"/>
    </source>
</evidence>
<dbReference type="InterPro" id="IPR001965">
    <property type="entry name" value="Znf_PHD"/>
</dbReference>
<dbReference type="SUPFAM" id="SSF57903">
    <property type="entry name" value="FYVE/PHD zinc finger"/>
    <property type="match status" value="1"/>
</dbReference>
<dbReference type="Pfam" id="PF26054">
    <property type="entry name" value="PHD_G2E3"/>
    <property type="match status" value="1"/>
</dbReference>
<evidence type="ECO:0000313" key="7">
    <source>
        <dbReference type="EMBL" id="NWR61483.1"/>
    </source>
</evidence>
<evidence type="ECO:0000256" key="2">
    <source>
        <dbReference type="ARBA" id="ARBA00022771"/>
    </source>
</evidence>
<feature type="domain" description="PHD-type" evidence="6">
    <location>
        <begin position="1"/>
        <end position="49"/>
    </location>
</feature>
<feature type="domain" description="RING-type" evidence="5">
    <location>
        <begin position="90"/>
        <end position="139"/>
    </location>
</feature>
<dbReference type="OrthoDB" id="512616at2759"/>
<dbReference type="InterPro" id="IPR059102">
    <property type="entry name" value="PHD_PHF7/G2E3-like"/>
</dbReference>
<dbReference type="SMART" id="SM00184">
    <property type="entry name" value="RING"/>
    <property type="match status" value="1"/>
</dbReference>
<dbReference type="SMART" id="SM00249">
    <property type="entry name" value="PHD"/>
    <property type="match status" value="2"/>
</dbReference>
<dbReference type="EMBL" id="VYZL01003415">
    <property type="protein sequence ID" value="NWR61483.1"/>
    <property type="molecule type" value="Genomic_DNA"/>
</dbReference>
<evidence type="ECO:0000256" key="4">
    <source>
        <dbReference type="PROSITE-ProRule" id="PRU00175"/>
    </source>
</evidence>
<dbReference type="AlphaFoldDB" id="A0A7K4YQY1"/>
<dbReference type="PROSITE" id="PS51805">
    <property type="entry name" value="EPHD"/>
    <property type="match status" value="1"/>
</dbReference>
<protein>
    <submittedName>
        <fullName evidence="7">PHF7 protein</fullName>
    </submittedName>
</protein>
<gene>
    <name evidence="7" type="primary">Phf7_4</name>
    <name evidence="7" type="ORF">BUCABY_R00481</name>
</gene>
<dbReference type="InterPro" id="IPR051188">
    <property type="entry name" value="PHD-type_Zinc_Finger"/>
</dbReference>
<dbReference type="Proteomes" id="UP000551127">
    <property type="component" value="Unassembled WGS sequence"/>
</dbReference>
<proteinExistence type="predicted"/>
<sequence length="229" mass="25765">CFVCLQRGATIYCQGTGCVRRFHLPCAAAGGCVTQYFNEYRYLLSPPHHHWEGLSTSHLTQPSPLAHSSFCWQHRPEQSVAVAPEANTICLICLDPVEDRRGYSTMVCPACRHAWFHRGCIQEQAARSGISGFQCPLCRDRDQFRGEMLTLGIRVPQRLPEWDPDDFASLNQRHGRCDASQCHCPRGREQAEEEGPWQLLLCCSCAAEGTHRSCSHLDNSTASWECHSC</sequence>
<evidence type="ECO:0000259" key="5">
    <source>
        <dbReference type="PROSITE" id="PS50089"/>
    </source>
</evidence>
<dbReference type="PROSITE" id="PS50089">
    <property type="entry name" value="ZF_RING_2"/>
    <property type="match status" value="1"/>
</dbReference>
<name>A0A7K4YQY1_BUCAB</name>
<organism evidence="7 8">
    <name type="scientific">Bucorvus abyssinicus</name>
    <name type="common">Northern ground-hornbill</name>
    <name type="synonym">Abyssinian ground-hornbill</name>
    <dbReference type="NCBI Taxonomy" id="153643"/>
    <lineage>
        <taxon>Eukaryota</taxon>
        <taxon>Metazoa</taxon>
        <taxon>Chordata</taxon>
        <taxon>Craniata</taxon>
        <taxon>Vertebrata</taxon>
        <taxon>Euteleostomi</taxon>
        <taxon>Archelosauria</taxon>
        <taxon>Archosauria</taxon>
        <taxon>Dinosauria</taxon>
        <taxon>Saurischia</taxon>
        <taxon>Theropoda</taxon>
        <taxon>Coelurosauria</taxon>
        <taxon>Aves</taxon>
        <taxon>Neognathae</taxon>
        <taxon>Neoaves</taxon>
        <taxon>Telluraves</taxon>
        <taxon>Coraciimorphae</taxon>
        <taxon>Bucerotiformes</taxon>
        <taxon>Bucorvidae</taxon>
        <taxon>Bucorvus</taxon>
    </lineage>
</organism>
<dbReference type="SUPFAM" id="SSF57850">
    <property type="entry name" value="RING/U-box"/>
    <property type="match status" value="1"/>
</dbReference>
<evidence type="ECO:0000256" key="3">
    <source>
        <dbReference type="ARBA" id="ARBA00022833"/>
    </source>
</evidence>
<dbReference type="PROSITE" id="PS01359">
    <property type="entry name" value="ZF_PHD_1"/>
    <property type="match status" value="1"/>
</dbReference>
<dbReference type="GO" id="GO:0008270">
    <property type="term" value="F:zinc ion binding"/>
    <property type="evidence" value="ECO:0007669"/>
    <property type="project" value="UniProtKB-KW"/>
</dbReference>
<dbReference type="InterPro" id="IPR034732">
    <property type="entry name" value="EPHD"/>
</dbReference>
<feature type="non-terminal residue" evidence="7">
    <location>
        <position position="1"/>
    </location>
</feature>
<dbReference type="GO" id="GO:0005634">
    <property type="term" value="C:nucleus"/>
    <property type="evidence" value="ECO:0007669"/>
    <property type="project" value="TreeGrafter"/>
</dbReference>
<keyword evidence="8" id="KW-1185">Reference proteome</keyword>
<keyword evidence="1" id="KW-0479">Metal-binding</keyword>
<dbReference type="InterPro" id="IPR011011">
    <property type="entry name" value="Znf_FYVE_PHD"/>
</dbReference>
<dbReference type="Pfam" id="PF13639">
    <property type="entry name" value="zf-RING_2"/>
    <property type="match status" value="1"/>
</dbReference>
<dbReference type="PANTHER" id="PTHR12420:SF47">
    <property type="entry name" value="PHD FINGER PROTEIN 7"/>
    <property type="match status" value="1"/>
</dbReference>
<dbReference type="InterPro" id="IPR013083">
    <property type="entry name" value="Znf_RING/FYVE/PHD"/>
</dbReference>
<dbReference type="InterPro" id="IPR001841">
    <property type="entry name" value="Znf_RING"/>
</dbReference>
<evidence type="ECO:0000259" key="6">
    <source>
        <dbReference type="PROSITE" id="PS51805"/>
    </source>
</evidence>